<dbReference type="PROSITE" id="PS50181">
    <property type="entry name" value="FBOX"/>
    <property type="match status" value="1"/>
</dbReference>
<dbReference type="SUPFAM" id="SSF81383">
    <property type="entry name" value="F-box domain"/>
    <property type="match status" value="1"/>
</dbReference>
<dbReference type="EMBL" id="KV448845">
    <property type="protein sequence ID" value="OAX33067.1"/>
    <property type="molecule type" value="Genomic_DNA"/>
</dbReference>
<feature type="domain" description="F-box" evidence="2">
    <location>
        <begin position="87"/>
        <end position="137"/>
    </location>
</feature>
<keyword evidence="4" id="KW-1185">Reference proteome</keyword>
<evidence type="ECO:0000259" key="2">
    <source>
        <dbReference type="PROSITE" id="PS50181"/>
    </source>
</evidence>
<sequence length="473" mass="54038">MPSILRRSRRREFLLTPSFTNAIQDKVSPTQRFRLEIPCSSIIVDRTQLHGPSPSPLTPKSPDFSKPSSRPSLTFSLYRSPISNPQHHPIHTLPPEILILIFQLGSFDDALFLITVSHVCHPWRMLAIHTHTLWRRLSFDAHGLRLWKERIARARGCSLDVTIAPLQHCLPDLDAIALHMHSLVPHIARMRSFELRFSRYLPFLWNTALGPVCHQHRRDDSVNRHTFAPLVHALQLEELTLCYPDNDDTKEFALFAGVAPRLKKVTLDGIRLTWLPELYGRLTYLNYTHHGFTAGRTAADEVLGMIQVSCATLRELRICFRRREQGGEVLYLPHVDIPAGEIHLLQLERLVLGIDKSEIDICPELASLISRLSMPNLRELHLVDLGFQRANRRHWKPLRFSGLRAALSLFQVAIPSTTKVLTMAGRWADPSSIPVFAKHFRELDSLEVDGVEQDLESVIFGSTESTPYYSVFR</sequence>
<evidence type="ECO:0000313" key="4">
    <source>
        <dbReference type="Proteomes" id="UP000092154"/>
    </source>
</evidence>
<dbReference type="AlphaFoldDB" id="A0A1B7MKF1"/>
<evidence type="ECO:0000256" key="1">
    <source>
        <dbReference type="SAM" id="MobiDB-lite"/>
    </source>
</evidence>
<dbReference type="Proteomes" id="UP000092154">
    <property type="component" value="Unassembled WGS sequence"/>
</dbReference>
<feature type="region of interest" description="Disordered" evidence="1">
    <location>
        <begin position="47"/>
        <end position="71"/>
    </location>
</feature>
<reference evidence="3 4" key="1">
    <citation type="submission" date="2016-06" db="EMBL/GenBank/DDBJ databases">
        <title>Comparative genomics of the ectomycorrhizal sister species Rhizopogon vinicolor and Rhizopogon vesiculosus (Basidiomycota: Boletales) reveals a divergence of the mating type B locus.</title>
        <authorList>
            <consortium name="DOE Joint Genome Institute"/>
            <person name="Mujic A.B."/>
            <person name="Kuo A."/>
            <person name="Tritt A."/>
            <person name="Lipzen A."/>
            <person name="Chen C."/>
            <person name="Johnson J."/>
            <person name="Sharma A."/>
            <person name="Barry K."/>
            <person name="Grigoriev I.V."/>
            <person name="Spatafora J.W."/>
        </authorList>
    </citation>
    <scope>NUCLEOTIDE SEQUENCE [LARGE SCALE GENOMIC DNA]</scope>
    <source>
        <strain evidence="3 4">AM-OR11-026</strain>
    </source>
</reference>
<dbReference type="InParanoid" id="A0A1B7MKF1"/>
<dbReference type="Pfam" id="PF12937">
    <property type="entry name" value="F-box-like"/>
    <property type="match status" value="1"/>
</dbReference>
<proteinExistence type="predicted"/>
<dbReference type="STRING" id="1314800.A0A1B7MKF1"/>
<dbReference type="InterPro" id="IPR036047">
    <property type="entry name" value="F-box-like_dom_sf"/>
</dbReference>
<dbReference type="Gene3D" id="1.20.1280.50">
    <property type="match status" value="1"/>
</dbReference>
<protein>
    <recommendedName>
        <fullName evidence="2">F-box domain-containing protein</fullName>
    </recommendedName>
</protein>
<gene>
    <name evidence="3" type="ORF">K503DRAFT_804681</name>
</gene>
<dbReference type="InterPro" id="IPR001810">
    <property type="entry name" value="F-box_dom"/>
</dbReference>
<dbReference type="OrthoDB" id="3181259at2759"/>
<organism evidence="3 4">
    <name type="scientific">Rhizopogon vinicolor AM-OR11-026</name>
    <dbReference type="NCBI Taxonomy" id="1314800"/>
    <lineage>
        <taxon>Eukaryota</taxon>
        <taxon>Fungi</taxon>
        <taxon>Dikarya</taxon>
        <taxon>Basidiomycota</taxon>
        <taxon>Agaricomycotina</taxon>
        <taxon>Agaricomycetes</taxon>
        <taxon>Agaricomycetidae</taxon>
        <taxon>Boletales</taxon>
        <taxon>Suillineae</taxon>
        <taxon>Rhizopogonaceae</taxon>
        <taxon>Rhizopogon</taxon>
    </lineage>
</organism>
<name>A0A1B7MKF1_9AGAM</name>
<accession>A0A1B7MKF1</accession>
<evidence type="ECO:0000313" key="3">
    <source>
        <dbReference type="EMBL" id="OAX33067.1"/>
    </source>
</evidence>